<sequence>MSKEQRAITLALQALVDSTKHTAIEEFLQSVSKLIQGCFRETEALPNAQRAIALEKTFLETRSNGVHYLAVKQSWEKFISDPDESVEVQVEICPVSVDVLLQQILQHFWFMRSNRYGHGIGTEDTNPSNVDCASASTSINDEDLSEDNDSIRDHAGWAIKRARDVIFKGQHELPAKESVGEESQVVYANKSDALSIISLLGEDRKQPDESYRFYVYEHVVPFFIFLHIFVENLLSPINIVREKGNILKYCLDQMSVNKELRDRWNELTPNSDMRASVVVLQRVVTFFIKSKQQIFREKEGLKPNKKSVALRQQIRRPEQKGSAVSPGPTQTNEHVGTLRRNFTSSGLNVFLVHLQTLALSEQEHTLKNLQGKEIAKILKALGQPAFMGKRKEKQINTLLEAVKGGLVCAKFPDEVCI</sequence>
<proteinExistence type="predicted"/>
<dbReference type="Proteomes" id="UP001152795">
    <property type="component" value="Unassembled WGS sequence"/>
</dbReference>
<protein>
    <submittedName>
        <fullName evidence="1">Uncharacterized protein</fullName>
    </submittedName>
</protein>
<accession>A0A7D9HH07</accession>
<gene>
    <name evidence="1" type="ORF">PACLA_8A007574</name>
</gene>
<organism evidence="1 2">
    <name type="scientific">Paramuricea clavata</name>
    <name type="common">Red gorgonian</name>
    <name type="synonym">Violescent sea-whip</name>
    <dbReference type="NCBI Taxonomy" id="317549"/>
    <lineage>
        <taxon>Eukaryota</taxon>
        <taxon>Metazoa</taxon>
        <taxon>Cnidaria</taxon>
        <taxon>Anthozoa</taxon>
        <taxon>Octocorallia</taxon>
        <taxon>Malacalcyonacea</taxon>
        <taxon>Plexauridae</taxon>
        <taxon>Paramuricea</taxon>
    </lineage>
</organism>
<comment type="caution">
    <text evidence="1">The sequence shown here is derived from an EMBL/GenBank/DDBJ whole genome shotgun (WGS) entry which is preliminary data.</text>
</comment>
<name>A0A7D9HH07_PARCT</name>
<reference evidence="1" key="1">
    <citation type="submission" date="2020-04" db="EMBL/GenBank/DDBJ databases">
        <authorList>
            <person name="Alioto T."/>
            <person name="Alioto T."/>
            <person name="Gomez Garrido J."/>
        </authorList>
    </citation>
    <scope>NUCLEOTIDE SEQUENCE</scope>
    <source>
        <strain evidence="1">A484AB</strain>
    </source>
</reference>
<dbReference type="EMBL" id="CACRXK020000710">
    <property type="protein sequence ID" value="CAB3984225.1"/>
    <property type="molecule type" value="Genomic_DNA"/>
</dbReference>
<dbReference type="OrthoDB" id="5979845at2759"/>
<dbReference type="AlphaFoldDB" id="A0A7D9HH07"/>
<evidence type="ECO:0000313" key="2">
    <source>
        <dbReference type="Proteomes" id="UP001152795"/>
    </source>
</evidence>
<evidence type="ECO:0000313" key="1">
    <source>
        <dbReference type="EMBL" id="CAB3984225.1"/>
    </source>
</evidence>
<keyword evidence="2" id="KW-1185">Reference proteome</keyword>